<dbReference type="EMBL" id="RWJN01000214">
    <property type="protein sequence ID" value="TCD64803.1"/>
    <property type="molecule type" value="Genomic_DNA"/>
</dbReference>
<organism evidence="1 2">
    <name type="scientific">Steccherinum ochraceum</name>
    <dbReference type="NCBI Taxonomy" id="92696"/>
    <lineage>
        <taxon>Eukaryota</taxon>
        <taxon>Fungi</taxon>
        <taxon>Dikarya</taxon>
        <taxon>Basidiomycota</taxon>
        <taxon>Agaricomycotina</taxon>
        <taxon>Agaricomycetes</taxon>
        <taxon>Polyporales</taxon>
        <taxon>Steccherinaceae</taxon>
        <taxon>Steccherinum</taxon>
    </lineage>
</organism>
<keyword evidence="2" id="KW-1185">Reference proteome</keyword>
<dbReference type="OrthoDB" id="2842184at2759"/>
<accession>A0A4R0RDL5</accession>
<gene>
    <name evidence="1" type="ORF">EIP91_003615</name>
</gene>
<evidence type="ECO:0000313" key="1">
    <source>
        <dbReference type="EMBL" id="TCD64803.1"/>
    </source>
</evidence>
<evidence type="ECO:0000313" key="2">
    <source>
        <dbReference type="Proteomes" id="UP000292702"/>
    </source>
</evidence>
<dbReference type="Gene3D" id="3.80.10.10">
    <property type="entry name" value="Ribonuclease Inhibitor"/>
    <property type="match status" value="1"/>
</dbReference>
<dbReference type="InterPro" id="IPR032675">
    <property type="entry name" value="LRR_dom_sf"/>
</dbReference>
<dbReference type="AlphaFoldDB" id="A0A4R0RDL5"/>
<sequence>MHKVFRIVELVDAIVEQVAERDWTYYDDHRDHRYRTRPLAEGAKENVRALGQVARSFRKPCLDANWYHGNGILELLFMVGAVEAIPDVRGRKSWELVHQLEQEDVSAVLFFSSRIQELVWDPEHSLDESAGDDMLLPLTPVVELFPRLRVLVFEGRFEPLDLLFVLDGTGSALTELRGILDPELADGRLLTTIIQKRRDLVHLGLQWYRTELPHTSEEGEDGTASWAARMTDMILQEAHNLSDLILDDKLSWLMSMWDRIPSHPNLTALSLSYCFEQSGVPPRGPACPMVYRSLIVMDISVENSGDLTLILENVKFTTLRTFRLELVRANCGARNTLDTIVRCCATSPLKSLTIGLRKGVVRAKRSVLGPEDIRSLLNFRLEVLDIDAQWNWEMDLDEVLRDILRAWGPGLKVLHLDPNGNWSMSTPAHRENLEMLAEVCQDMTNLGVQLDLSALVPIQSSDAHPRKNRNESLKHLAVGWSRFVEGPGSLDVARYLSSIFPKLEQVIPADFSNHADWEQPEGDKAAQQTAQDRWYEVWGYLAYGVVSLRKGPQTSTHEVGQSAVASSLN</sequence>
<name>A0A4R0RDL5_9APHY</name>
<comment type="caution">
    <text evidence="1">The sequence shown here is derived from an EMBL/GenBank/DDBJ whole genome shotgun (WGS) entry which is preliminary data.</text>
</comment>
<protein>
    <submittedName>
        <fullName evidence="1">Uncharacterized protein</fullName>
    </submittedName>
</protein>
<proteinExistence type="predicted"/>
<dbReference type="Proteomes" id="UP000292702">
    <property type="component" value="Unassembled WGS sequence"/>
</dbReference>
<reference evidence="1 2" key="1">
    <citation type="submission" date="2018-11" db="EMBL/GenBank/DDBJ databases">
        <title>Genome assembly of Steccherinum ochraceum LE-BIN_3174, the white-rot fungus of the Steccherinaceae family (The Residual Polyporoid clade, Polyporales, Basidiomycota).</title>
        <authorList>
            <person name="Fedorova T.V."/>
            <person name="Glazunova O.A."/>
            <person name="Landesman E.O."/>
            <person name="Moiseenko K.V."/>
            <person name="Psurtseva N.V."/>
            <person name="Savinova O.S."/>
            <person name="Shakhova N.V."/>
            <person name="Tyazhelova T.V."/>
            <person name="Vasina D.V."/>
        </authorList>
    </citation>
    <scope>NUCLEOTIDE SEQUENCE [LARGE SCALE GENOMIC DNA]</scope>
    <source>
        <strain evidence="1 2">LE-BIN_3174</strain>
    </source>
</reference>